<dbReference type="FunFam" id="2.60.120.620:FF:000013">
    <property type="entry name" value="Prolyl 4-hydroxylase subunit alpha 3"/>
    <property type="match status" value="1"/>
</dbReference>
<dbReference type="GO" id="GO:0005506">
    <property type="term" value="F:iron ion binding"/>
    <property type="evidence" value="ECO:0007669"/>
    <property type="project" value="InterPro"/>
</dbReference>
<evidence type="ECO:0000256" key="20">
    <source>
        <dbReference type="PROSITE-ProRule" id="PRU00339"/>
    </source>
</evidence>
<feature type="repeat" description="TPR" evidence="20">
    <location>
        <begin position="161"/>
        <end position="194"/>
    </location>
</feature>
<dbReference type="Pfam" id="PF23558">
    <property type="entry name" value="TPR_P4H"/>
    <property type="match status" value="1"/>
</dbReference>
<dbReference type="Pfam" id="PF13640">
    <property type="entry name" value="2OG-FeII_Oxy_3"/>
    <property type="match status" value="1"/>
</dbReference>
<dbReference type="PROSITE" id="PS50005">
    <property type="entry name" value="TPR"/>
    <property type="match status" value="1"/>
</dbReference>
<dbReference type="AlphaFoldDB" id="A0A8C4S9X9"/>
<dbReference type="InterPro" id="IPR059068">
    <property type="entry name" value="TPR_P4H"/>
</dbReference>
<comment type="subcellular location">
    <subcellularLocation>
        <location evidence="4">Endoplasmic reticulum lumen</location>
    </subcellularLocation>
</comment>
<name>A0A8C4S9X9_ERPCA</name>
<dbReference type="FunFam" id="1.25.40.10:FF:000161">
    <property type="entry name" value="prolyl 4-hydroxylase subunit alpha-3 isoform X1"/>
    <property type="match status" value="1"/>
</dbReference>
<dbReference type="PANTHER" id="PTHR10869">
    <property type="entry name" value="PROLYL 4-HYDROXYLASE ALPHA SUBUNIT"/>
    <property type="match status" value="1"/>
</dbReference>
<dbReference type="Pfam" id="PF08336">
    <property type="entry name" value="P4Ha_N"/>
    <property type="match status" value="1"/>
</dbReference>
<comment type="cofactor">
    <cofactor evidence="1">
        <name>Fe(2+)</name>
        <dbReference type="ChEBI" id="CHEBI:29033"/>
    </cofactor>
</comment>
<evidence type="ECO:0000256" key="14">
    <source>
        <dbReference type="ARBA" id="ARBA00023004"/>
    </source>
</evidence>
<evidence type="ECO:0000313" key="23">
    <source>
        <dbReference type="Proteomes" id="UP000694620"/>
    </source>
</evidence>
<dbReference type="SMART" id="SM00702">
    <property type="entry name" value="P4Hc"/>
    <property type="match status" value="1"/>
</dbReference>
<dbReference type="InterPro" id="IPR019734">
    <property type="entry name" value="TPR_rpt"/>
</dbReference>
<keyword evidence="8" id="KW-0732">Signal</keyword>
<dbReference type="GO" id="GO:0004656">
    <property type="term" value="F:procollagen-proline 4-dioxygenase activity"/>
    <property type="evidence" value="ECO:0007669"/>
    <property type="project" value="UniProtKB-EC"/>
</dbReference>
<evidence type="ECO:0000256" key="6">
    <source>
        <dbReference type="ARBA" id="ARBA00012269"/>
    </source>
</evidence>
<dbReference type="Ensembl" id="ENSECRT00000014531.1">
    <property type="protein sequence ID" value="ENSECRP00000014283.1"/>
    <property type="gene ID" value="ENSECRG00000009534.1"/>
</dbReference>
<dbReference type="PANTHER" id="PTHR10869:SF223">
    <property type="entry name" value="PROLYL 4-HYDROXYLASE SUBUNIT ALPHA-3"/>
    <property type="match status" value="1"/>
</dbReference>
<comment type="cofactor">
    <cofactor evidence="2">
        <name>L-ascorbate</name>
        <dbReference type="ChEBI" id="CHEBI:38290"/>
    </cofactor>
</comment>
<dbReference type="InterPro" id="IPR044862">
    <property type="entry name" value="Pro_4_hyd_alph_FE2OG_OXY"/>
</dbReference>
<evidence type="ECO:0000256" key="13">
    <source>
        <dbReference type="ARBA" id="ARBA00023002"/>
    </source>
</evidence>
<keyword evidence="7" id="KW-0479">Metal-binding</keyword>
<evidence type="ECO:0000256" key="2">
    <source>
        <dbReference type="ARBA" id="ARBA00001961"/>
    </source>
</evidence>
<evidence type="ECO:0000256" key="8">
    <source>
        <dbReference type="ARBA" id="ARBA00022729"/>
    </source>
</evidence>
<protein>
    <recommendedName>
        <fullName evidence="18">Prolyl 4-hydroxylase subunit alpha-3</fullName>
        <ecNumber evidence="6">1.14.11.2</ecNumber>
    </recommendedName>
    <alternativeName>
        <fullName evidence="19">Procollagen-proline,2-oxoglutarate-4-dioxygenase subunit alpha-3</fullName>
    </alternativeName>
</protein>
<dbReference type="GeneTree" id="ENSGT00940000158967"/>
<evidence type="ECO:0000259" key="21">
    <source>
        <dbReference type="PROSITE" id="PS51471"/>
    </source>
</evidence>
<evidence type="ECO:0000256" key="12">
    <source>
        <dbReference type="ARBA" id="ARBA00022964"/>
    </source>
</evidence>
<dbReference type="Proteomes" id="UP000694620">
    <property type="component" value="Chromosome 4"/>
</dbReference>
<evidence type="ECO:0000256" key="10">
    <source>
        <dbReference type="ARBA" id="ARBA00022824"/>
    </source>
</evidence>
<keyword evidence="9 20" id="KW-0802">TPR repeat</keyword>
<dbReference type="Gene3D" id="2.60.120.620">
    <property type="entry name" value="q2cbj1_9rhob like domain"/>
    <property type="match status" value="1"/>
</dbReference>
<dbReference type="GO" id="GO:0031418">
    <property type="term" value="F:L-ascorbic acid binding"/>
    <property type="evidence" value="ECO:0007669"/>
    <property type="project" value="UniProtKB-KW"/>
</dbReference>
<dbReference type="InterPro" id="IPR011990">
    <property type="entry name" value="TPR-like_helical_dom_sf"/>
</dbReference>
<comment type="catalytic activity">
    <reaction evidence="16">
        <text>L-prolyl-[collagen] + 2-oxoglutarate + O2 = trans-4-hydroxy-L-prolyl-[collagen] + succinate + CO2</text>
        <dbReference type="Rhea" id="RHEA:18945"/>
        <dbReference type="Rhea" id="RHEA-COMP:11676"/>
        <dbReference type="Rhea" id="RHEA-COMP:11680"/>
        <dbReference type="ChEBI" id="CHEBI:15379"/>
        <dbReference type="ChEBI" id="CHEBI:16526"/>
        <dbReference type="ChEBI" id="CHEBI:16810"/>
        <dbReference type="ChEBI" id="CHEBI:30031"/>
        <dbReference type="ChEBI" id="CHEBI:50342"/>
        <dbReference type="ChEBI" id="CHEBI:61965"/>
        <dbReference type="EC" id="1.14.11.2"/>
    </reaction>
    <physiologicalReaction direction="left-to-right" evidence="16">
        <dbReference type="Rhea" id="RHEA:18946"/>
    </physiologicalReaction>
</comment>
<dbReference type="Gene3D" id="6.10.140.1460">
    <property type="match status" value="1"/>
</dbReference>
<keyword evidence="13" id="KW-0560">Oxidoreductase</keyword>
<keyword evidence="15" id="KW-0325">Glycoprotein</keyword>
<dbReference type="SUPFAM" id="SSF48452">
    <property type="entry name" value="TPR-like"/>
    <property type="match status" value="1"/>
</dbReference>
<comment type="similarity">
    <text evidence="5">Belongs to the P4HA family.</text>
</comment>
<evidence type="ECO:0000256" key="15">
    <source>
        <dbReference type="ARBA" id="ARBA00023180"/>
    </source>
</evidence>
<evidence type="ECO:0000256" key="11">
    <source>
        <dbReference type="ARBA" id="ARBA00022896"/>
    </source>
</evidence>
<dbReference type="EC" id="1.14.11.2" evidence="6"/>
<evidence type="ECO:0000256" key="19">
    <source>
        <dbReference type="ARBA" id="ARBA00083477"/>
    </source>
</evidence>
<proteinExistence type="inferred from homology"/>
<evidence type="ECO:0000256" key="5">
    <source>
        <dbReference type="ARBA" id="ARBA00006511"/>
    </source>
</evidence>
<keyword evidence="12" id="KW-0223">Dioxygenase</keyword>
<comment type="function">
    <text evidence="3">Catalyzes the post-translational formation of 4-hydroxyproline in -Xaa-Pro-Gly- sequences in collagens and other proteins.</text>
</comment>
<evidence type="ECO:0000256" key="18">
    <source>
        <dbReference type="ARBA" id="ARBA00070101"/>
    </source>
</evidence>
<evidence type="ECO:0000256" key="1">
    <source>
        <dbReference type="ARBA" id="ARBA00001954"/>
    </source>
</evidence>
<evidence type="ECO:0000313" key="22">
    <source>
        <dbReference type="Ensembl" id="ENSECRP00000014283.1"/>
    </source>
</evidence>
<comment type="subunit">
    <text evidence="17">Heterotetramer of two alpha-3 chains and two beta chains (the beta chain is the multi-functional PDI).</text>
</comment>
<feature type="domain" description="Fe2OG dioxygenase" evidence="21">
    <location>
        <begin position="355"/>
        <end position="462"/>
    </location>
</feature>
<evidence type="ECO:0000256" key="3">
    <source>
        <dbReference type="ARBA" id="ARBA00002035"/>
    </source>
</evidence>
<dbReference type="InterPro" id="IPR045054">
    <property type="entry name" value="P4HA-like"/>
</dbReference>
<sequence length="477" mass="54080">MVKDQHSEIYQGQMSAMANPLVAYSLIKRLQSEWLNVVYSTEANENIQDFKASYEKEDHNLPKFEDLQGAAQALMRLQDVYALSVNGLANGRFQRFSFSEAVDIIKLNVSTDLSADDCYHVGKVAYEMEDYYHAILWLEEAAQLFREAPGTWNTEDEGSLESVLDYLAFSYFKMGNISKAMNLSQELLAHDPSNKRVSRNIKKYQRLLASSAATSPNVILQRPNSTYLQTRTKYEWLCQTLGSQPTHYKDPRLYCDFYTGKNQMLLFKPMKREIFSLEPYVVLYHSFISDSEADKIKELAVPGLHRSIVASGEKQSPAHYRISKSAWLKDTSHTVISNVDKRIAALSSLNVQPPYAEYLQVVNYGIGGHYEPHFDHATSTSSPVYKLNTGNRVATFMIYLSSVEAGGSTAFIYANFSVPVVKNAALFWWNLHKNGQGNGDTLHAGCPVLVGDKWVANKWVHEYGQEFQRRCSSNPEE</sequence>
<keyword evidence="10" id="KW-0256">Endoplasmic reticulum</keyword>
<dbReference type="PROSITE" id="PS51471">
    <property type="entry name" value="FE2OG_OXY"/>
    <property type="match status" value="1"/>
</dbReference>
<reference evidence="22" key="3">
    <citation type="submission" date="2025-09" db="UniProtKB">
        <authorList>
            <consortium name="Ensembl"/>
        </authorList>
    </citation>
    <scope>IDENTIFICATION</scope>
</reference>
<evidence type="ECO:0000256" key="16">
    <source>
        <dbReference type="ARBA" id="ARBA00052531"/>
    </source>
</evidence>
<reference evidence="22" key="2">
    <citation type="submission" date="2025-08" db="UniProtKB">
        <authorList>
            <consortium name="Ensembl"/>
        </authorList>
    </citation>
    <scope>IDENTIFICATION</scope>
</reference>
<reference evidence="22" key="1">
    <citation type="submission" date="2021-06" db="EMBL/GenBank/DDBJ databases">
        <authorList>
            <consortium name="Wellcome Sanger Institute Data Sharing"/>
        </authorList>
    </citation>
    <scope>NUCLEOTIDE SEQUENCE [LARGE SCALE GENOMIC DNA]</scope>
</reference>
<dbReference type="InterPro" id="IPR005123">
    <property type="entry name" value="Oxoglu/Fe-dep_dioxygenase_dom"/>
</dbReference>
<dbReference type="Gene3D" id="1.25.40.10">
    <property type="entry name" value="Tetratricopeptide repeat domain"/>
    <property type="match status" value="1"/>
</dbReference>
<evidence type="ECO:0000256" key="9">
    <source>
        <dbReference type="ARBA" id="ARBA00022803"/>
    </source>
</evidence>
<keyword evidence="23" id="KW-1185">Reference proteome</keyword>
<dbReference type="GO" id="GO:0005788">
    <property type="term" value="C:endoplasmic reticulum lumen"/>
    <property type="evidence" value="ECO:0007669"/>
    <property type="project" value="UniProtKB-SubCell"/>
</dbReference>
<evidence type="ECO:0000256" key="17">
    <source>
        <dbReference type="ARBA" id="ARBA00066245"/>
    </source>
</evidence>
<keyword evidence="14" id="KW-0408">Iron</keyword>
<evidence type="ECO:0000256" key="7">
    <source>
        <dbReference type="ARBA" id="ARBA00022723"/>
    </source>
</evidence>
<keyword evidence="11" id="KW-0847">Vitamin C</keyword>
<dbReference type="InterPro" id="IPR006620">
    <property type="entry name" value="Pro_4_hyd_alph"/>
</dbReference>
<evidence type="ECO:0000256" key="4">
    <source>
        <dbReference type="ARBA" id="ARBA00004319"/>
    </source>
</evidence>
<dbReference type="InterPro" id="IPR013547">
    <property type="entry name" value="P4H_N"/>
</dbReference>
<accession>A0A8C4S9X9</accession>
<gene>
    <name evidence="22" type="primary">P4HA3</name>
    <name evidence="22" type="synonym">p4ha3</name>
</gene>
<organism evidence="22 23">
    <name type="scientific">Erpetoichthys calabaricus</name>
    <name type="common">Rope fish</name>
    <name type="synonym">Calamoichthys calabaricus</name>
    <dbReference type="NCBI Taxonomy" id="27687"/>
    <lineage>
        <taxon>Eukaryota</taxon>
        <taxon>Metazoa</taxon>
        <taxon>Chordata</taxon>
        <taxon>Craniata</taxon>
        <taxon>Vertebrata</taxon>
        <taxon>Euteleostomi</taxon>
        <taxon>Actinopterygii</taxon>
        <taxon>Polypteriformes</taxon>
        <taxon>Polypteridae</taxon>
        <taxon>Erpetoichthys</taxon>
    </lineage>
</organism>